<evidence type="ECO:0000313" key="2">
    <source>
        <dbReference type="Proteomes" id="UP001159405"/>
    </source>
</evidence>
<keyword evidence="2" id="KW-1185">Reference proteome</keyword>
<reference evidence="1 2" key="1">
    <citation type="submission" date="2022-05" db="EMBL/GenBank/DDBJ databases">
        <authorList>
            <consortium name="Genoscope - CEA"/>
            <person name="William W."/>
        </authorList>
    </citation>
    <scope>NUCLEOTIDE SEQUENCE [LARGE SCALE GENOMIC DNA]</scope>
</reference>
<evidence type="ECO:0000313" key="1">
    <source>
        <dbReference type="EMBL" id="CAH3175230.1"/>
    </source>
</evidence>
<proteinExistence type="predicted"/>
<protein>
    <submittedName>
        <fullName evidence="1">Uncharacterized protein</fullName>
    </submittedName>
</protein>
<comment type="caution">
    <text evidence="1">The sequence shown here is derived from an EMBL/GenBank/DDBJ whole genome shotgun (WGS) entry which is preliminary data.</text>
</comment>
<dbReference type="EMBL" id="CALNXK010000198">
    <property type="protein sequence ID" value="CAH3175230.1"/>
    <property type="molecule type" value="Genomic_DNA"/>
</dbReference>
<organism evidence="1 2">
    <name type="scientific">Porites lobata</name>
    <dbReference type="NCBI Taxonomy" id="104759"/>
    <lineage>
        <taxon>Eukaryota</taxon>
        <taxon>Metazoa</taxon>
        <taxon>Cnidaria</taxon>
        <taxon>Anthozoa</taxon>
        <taxon>Hexacorallia</taxon>
        <taxon>Scleractinia</taxon>
        <taxon>Fungiina</taxon>
        <taxon>Poritidae</taxon>
        <taxon>Porites</taxon>
    </lineage>
</organism>
<gene>
    <name evidence="1" type="ORF">PLOB_00015825</name>
</gene>
<accession>A0ABN8RAS5</accession>
<name>A0ABN8RAS5_9CNID</name>
<dbReference type="Proteomes" id="UP001159405">
    <property type="component" value="Unassembled WGS sequence"/>
</dbReference>
<sequence>MIYMGEVLRGDGLQVSKKRVEAIVNSPKPQNQSEIKVFWDQLNFAPSLSQVYQIYYFSYRSSLARASHNAILGCNEDPETRQDATELEWGYIHFPRNEGGEFCKCDEYCKSS</sequence>